<dbReference type="PROSITE" id="PS50075">
    <property type="entry name" value="CARRIER"/>
    <property type="match status" value="1"/>
</dbReference>
<dbReference type="InterPro" id="IPR036736">
    <property type="entry name" value="ACP-like_sf"/>
</dbReference>
<dbReference type="InterPro" id="IPR006162">
    <property type="entry name" value="Ppantetheine_attach_site"/>
</dbReference>
<evidence type="ECO:0000256" key="1">
    <source>
        <dbReference type="ARBA" id="ARBA00022450"/>
    </source>
</evidence>
<dbReference type="Proteomes" id="UP000062160">
    <property type="component" value="Unassembled WGS sequence"/>
</dbReference>
<dbReference type="EMBL" id="DF976999">
    <property type="protein sequence ID" value="GAQ24571.1"/>
    <property type="molecule type" value="Genomic_DNA"/>
</dbReference>
<dbReference type="SUPFAM" id="SSF47336">
    <property type="entry name" value="ACP-like"/>
    <property type="match status" value="1"/>
</dbReference>
<proteinExistence type="predicted"/>
<dbReference type="OrthoDB" id="2648028at2"/>
<protein>
    <submittedName>
        <fullName evidence="4">Acyl carrier protein</fullName>
    </submittedName>
</protein>
<dbReference type="RefSeq" id="WP_059031624.1">
    <property type="nucleotide sequence ID" value="NZ_BSDN01000009.1"/>
</dbReference>
<keyword evidence="1" id="KW-0596">Phosphopantetheine</keyword>
<gene>
    <name evidence="4" type="ORF">TSYNT_5418</name>
</gene>
<dbReference type="Gene3D" id="1.10.1200.10">
    <property type="entry name" value="ACP-like"/>
    <property type="match status" value="1"/>
</dbReference>
<name>A0A0U9HEL8_9FIRM</name>
<keyword evidence="2" id="KW-0597">Phosphoprotein</keyword>
<dbReference type="AlphaFoldDB" id="A0A0U9HEL8"/>
<dbReference type="PROSITE" id="PS00012">
    <property type="entry name" value="PHOSPHOPANTETHEINE"/>
    <property type="match status" value="1"/>
</dbReference>
<evidence type="ECO:0000259" key="3">
    <source>
        <dbReference type="PROSITE" id="PS50075"/>
    </source>
</evidence>
<evidence type="ECO:0000313" key="5">
    <source>
        <dbReference type="Proteomes" id="UP000062160"/>
    </source>
</evidence>
<evidence type="ECO:0000313" key="4">
    <source>
        <dbReference type="EMBL" id="GAQ24571.1"/>
    </source>
</evidence>
<sequence length="76" mass="8475">MEFKEFLAELADLLEVDAEDLNDDYELDSENFDSVAVVSTIALIDEYFDVTVNGKSLSQAKTVGEVIDLIKKAKED</sequence>
<organism evidence="4">
    <name type="scientific">Tepidanaerobacter syntrophicus</name>
    <dbReference type="NCBI Taxonomy" id="224999"/>
    <lineage>
        <taxon>Bacteria</taxon>
        <taxon>Bacillati</taxon>
        <taxon>Bacillota</taxon>
        <taxon>Clostridia</taxon>
        <taxon>Thermosediminibacterales</taxon>
        <taxon>Tepidanaerobacteraceae</taxon>
        <taxon>Tepidanaerobacter</taxon>
    </lineage>
</organism>
<keyword evidence="5" id="KW-1185">Reference proteome</keyword>
<evidence type="ECO:0000256" key="2">
    <source>
        <dbReference type="ARBA" id="ARBA00022553"/>
    </source>
</evidence>
<feature type="domain" description="Carrier" evidence="3">
    <location>
        <begin position="1"/>
        <end position="74"/>
    </location>
</feature>
<dbReference type="Pfam" id="PF00550">
    <property type="entry name" value="PP-binding"/>
    <property type="match status" value="1"/>
</dbReference>
<accession>A0A0U9HEL8</accession>
<dbReference type="STRING" id="224999.GCA_001485475_00570"/>
<reference evidence="4" key="1">
    <citation type="journal article" date="2016" name="Genome Announc.">
        <title>Draft Genome Sequence of the Syntrophic Lactate-Degrading Bacterium Tepidanaerobacter syntrophicus JLT.</title>
        <authorList>
            <person name="Matsuura N."/>
            <person name="Ohashi A."/>
            <person name="Tourlousse D.M."/>
            <person name="Sekiguchi Y."/>
        </authorList>
    </citation>
    <scope>NUCLEOTIDE SEQUENCE [LARGE SCALE GENOMIC DNA]</scope>
    <source>
        <strain evidence="4">JL</strain>
    </source>
</reference>
<dbReference type="InterPro" id="IPR009081">
    <property type="entry name" value="PP-bd_ACP"/>
</dbReference>